<organism evidence="2 3">
    <name type="scientific">Xanthomonas cassavae CFBP 4642</name>
    <dbReference type="NCBI Taxonomy" id="1219375"/>
    <lineage>
        <taxon>Bacteria</taxon>
        <taxon>Pseudomonadati</taxon>
        <taxon>Pseudomonadota</taxon>
        <taxon>Gammaproteobacteria</taxon>
        <taxon>Lysobacterales</taxon>
        <taxon>Lysobacteraceae</taxon>
        <taxon>Xanthomonas</taxon>
    </lineage>
</organism>
<dbReference type="EMBL" id="JAJGQJ010000153">
    <property type="protein sequence ID" value="MCC4622696.1"/>
    <property type="molecule type" value="Genomic_DNA"/>
</dbReference>
<evidence type="ECO:0000259" key="1">
    <source>
        <dbReference type="Pfam" id="PF02627"/>
    </source>
</evidence>
<evidence type="ECO:0000313" key="2">
    <source>
        <dbReference type="EMBL" id="MCC4622696.1"/>
    </source>
</evidence>
<dbReference type="Pfam" id="PF02627">
    <property type="entry name" value="CMD"/>
    <property type="match status" value="1"/>
</dbReference>
<dbReference type="RefSeq" id="WP_228325859.1">
    <property type="nucleotide sequence ID" value="NZ_CAWQPJ010000061.1"/>
</dbReference>
<dbReference type="InterPro" id="IPR003779">
    <property type="entry name" value="CMD-like"/>
</dbReference>
<accession>A0ABS8HKH8</accession>
<keyword evidence="3" id="KW-1185">Reference proteome</keyword>
<sequence length="135" mass="15211">VPVLCAHAATLRQGGVLHLEVESKVLGEEYVNRALQWSEDLDATEFQRLLTEFCWAEVWSRDVLPDREKSLICLGMLISGGRQFELTQHFRAAMKNGLTKKEIMEVIIFSMPYAGVPLALEALKSWSAMQKGSDE</sequence>
<evidence type="ECO:0000313" key="3">
    <source>
        <dbReference type="Proteomes" id="UP001199206"/>
    </source>
</evidence>
<comment type="caution">
    <text evidence="2">The sequence shown here is derived from an EMBL/GenBank/DDBJ whole genome shotgun (WGS) entry which is preliminary data.</text>
</comment>
<dbReference type="InterPro" id="IPR052512">
    <property type="entry name" value="4CMD/NDH-1_regulator"/>
</dbReference>
<name>A0ABS8HKH8_9XANT</name>
<dbReference type="PANTHER" id="PTHR33570">
    <property type="entry name" value="4-CARBOXYMUCONOLACTONE DECARBOXYLASE FAMILY PROTEIN"/>
    <property type="match status" value="1"/>
</dbReference>
<proteinExistence type="predicted"/>
<dbReference type="PANTHER" id="PTHR33570:SF2">
    <property type="entry name" value="CARBOXYMUCONOLACTONE DECARBOXYLASE-LIKE DOMAIN-CONTAINING PROTEIN"/>
    <property type="match status" value="1"/>
</dbReference>
<dbReference type="SUPFAM" id="SSF69118">
    <property type="entry name" value="AhpD-like"/>
    <property type="match status" value="1"/>
</dbReference>
<protein>
    <submittedName>
        <fullName evidence="2">Carboxymuconolactone decarboxylase family protein</fullName>
    </submittedName>
</protein>
<feature type="domain" description="Carboxymuconolactone decarboxylase-like" evidence="1">
    <location>
        <begin position="45"/>
        <end position="124"/>
    </location>
</feature>
<reference evidence="2 3" key="1">
    <citation type="submission" date="2021-10" db="EMBL/GenBank/DDBJ databases">
        <title>Genome sequencing of Xanthomonas strains from NCPPB.</title>
        <authorList>
            <person name="Hussein R."/>
            <person name="Harrison J."/>
            <person name="Studholme D.J."/>
            <person name="Vicente J."/>
            <person name="Grant M."/>
        </authorList>
    </citation>
    <scope>NUCLEOTIDE SEQUENCE [LARGE SCALE GENOMIC DNA]</scope>
    <source>
        <strain evidence="2 3">NCPPB 101</strain>
    </source>
</reference>
<feature type="non-terminal residue" evidence="2">
    <location>
        <position position="1"/>
    </location>
</feature>
<gene>
    <name evidence="2" type="ORF">LL965_22675</name>
</gene>
<dbReference type="Proteomes" id="UP001199206">
    <property type="component" value="Unassembled WGS sequence"/>
</dbReference>
<dbReference type="InterPro" id="IPR029032">
    <property type="entry name" value="AhpD-like"/>
</dbReference>
<dbReference type="Gene3D" id="1.20.1290.10">
    <property type="entry name" value="AhpD-like"/>
    <property type="match status" value="1"/>
</dbReference>